<dbReference type="RefSeq" id="WP_211631269.1">
    <property type="nucleotide sequence ID" value="NZ_CP073100.1"/>
</dbReference>
<name>A0A975G9Z3_9BACT</name>
<feature type="signal peptide" evidence="2">
    <location>
        <begin position="1"/>
        <end position="31"/>
    </location>
</feature>
<evidence type="ECO:0000313" key="4">
    <source>
        <dbReference type="Proteomes" id="UP000676169"/>
    </source>
</evidence>
<feature type="chain" id="PRO_5036776965" evidence="2">
    <location>
        <begin position="32"/>
        <end position="2104"/>
    </location>
</feature>
<dbReference type="EMBL" id="CP073100">
    <property type="protein sequence ID" value="QUE51130.1"/>
    <property type="molecule type" value="Genomic_DNA"/>
</dbReference>
<dbReference type="Pfam" id="PF12951">
    <property type="entry name" value="PATR"/>
    <property type="match status" value="11"/>
</dbReference>
<dbReference type="Gene3D" id="2.160.20.20">
    <property type="match status" value="1"/>
</dbReference>
<dbReference type="Proteomes" id="UP000676169">
    <property type="component" value="Chromosome"/>
</dbReference>
<dbReference type="InterPro" id="IPR013425">
    <property type="entry name" value="Autotrns_rpt"/>
</dbReference>
<organism evidence="3 4">
    <name type="scientific">Luteolibacter ambystomatis</name>
    <dbReference type="NCBI Taxonomy" id="2824561"/>
    <lineage>
        <taxon>Bacteria</taxon>
        <taxon>Pseudomonadati</taxon>
        <taxon>Verrucomicrobiota</taxon>
        <taxon>Verrucomicrobiia</taxon>
        <taxon>Verrucomicrobiales</taxon>
        <taxon>Verrucomicrobiaceae</taxon>
        <taxon>Luteolibacter</taxon>
    </lineage>
</organism>
<keyword evidence="1 2" id="KW-0732">Signal</keyword>
<dbReference type="SUPFAM" id="SSF51126">
    <property type="entry name" value="Pectin lyase-like"/>
    <property type="match status" value="3"/>
</dbReference>
<accession>A0A975G9Z3</accession>
<evidence type="ECO:0000313" key="3">
    <source>
        <dbReference type="EMBL" id="QUE51130.1"/>
    </source>
</evidence>
<keyword evidence="4" id="KW-1185">Reference proteome</keyword>
<dbReference type="InterPro" id="IPR011050">
    <property type="entry name" value="Pectin_lyase_fold/virulence"/>
</dbReference>
<sequence length="2104" mass="206605">MKTKFVGRGLWFPSPVLIVAGLLAASGNATAVIYIKANNTIALNTTGSWTTAGSPGSLDVALWNNTVASGNVTASLGASMSVAGIQIGDGGNPGGNIVINGAAGQTLTLGANGIVALGTGSSPRGLTINADTVISADQIWDIGSGVVTAPTVFFNQTGAMSGDAARILTKSSSGAATISSLASTYAGKYVVNGGTLGISGDLALGPVPGVLTSDYLTLNGGILANMTGATSSTAFTSGFDITLAINRGITLGAGGGSLQTGFNRTLTVPGVITGAGGLTKTDIGTLVLSGANDYTGATTVNPNGGTLKLTGSLTSNASVGSGATITGSGSSTGSLSLLNNSNLLVGFPVLTFNGVNVSASANIVLANPSPVVGTKNVDLINYGPGVATGTGNFNIAGFRNASVINDTFNAKLVLQYDVSLLTWETANTTWSTGGAFAPGPLTFQSGDSVVFDSPDAVTLSGTMYPSSVLVNNTVGTLSMTGTGLIAGGTIVTKDGAGTFLFSTPNTYLGQTVVTAGTLQIGNSNALGASGSGNETIVEDGGTLDVNGIALSTTNVAELVQIAGAGVGGNGALVNNSVTAQQNALNNLTLTANATVGGVSRFDLRSAGTGTPSTFLNMGGFTLTKVGANQFSIVGTPISLGSIVINAGTLSLETSTTTAGAGTITIASTGTLGLWANGAGNITWPVTSNGGTINNLGSAGTLSSTIALATGTTTTLTGSAATTLPSAITGSGDLVKTGSSSYTFTSTAKTFTGKLAINQGTIVQDSGGTLGGTPASFVADGLSFNGGTISNSGGVIANFSVATNRGVTVNAGGGTFNGDSTSGNIGITVDSIISGTGLLTKTGGGFLRLNGANTWSGGFTVTNGSPSTNGNGALMLGHVSALGTGNVTYTNSGNITGMRFLVSPTLANNITLSSGAVTNRFLIDASKNVVLQGTIAGGNAGGTWQLDIDATSTLTLSGNNTYVGTTKLNSGKLLVSTNNTVLGTSTLSVAGNSTLSTVAPDSPRNLANAVSIATGITLTLDSSPSTLTLSGPVSGAGSITHPNTANLTLSGANASFTGTSTFNAGVLNLDYNTQNNSKLADAALLTLNGTALVLNGGSHNELIGGLTFSGFASISRNSGSSTLSLGTITRTNGQLDIGGLGLATTTSANVNGLLPGVILNGSTLSMNDGSGNIVPLNVFSDLVRLGGVVANDGSLNQRIIEGGVSGNVTLAAATTDTNTLTVNSNGGLATISGSTTLRLGAVGTLLATSASSGVTVTVPNLTAGGPPTNTAGELVLNNSQVTVPMSISSLLVDNGTGVVKVVKVGAGKTILTGVNTATGGYAIGAGSLQVGDGTGTGTTATLGAGSAVAISSGAGLMFNLKTVINTNVDGAGAISGLGSVVYNGLNGAAPNGGLSVYAVNNASTYSGGTTINNARTNVGNSTAFGTGPVTVNAGGQIYVNTNSLTIANALDIKGNGWFENGTVSVNGAQNGAIRVDGTSTVFSGSVNMSADVRIGAGSSVSPVFSGVVAGVGNLEINGAANVSGTIIFSGNNTYTGTTTITTGVLQIGNGGTSGTLGVGGPVTNNATLRFNRTNAHTVANNISGTGSVVHTGTGTTTLAGSNTYSGGTTLTAGTLSLGSSTAIGTTGTISFGGGTLQFNAINTTDYSARFSQVSGQQYKLDTNGQAVTLATALTGPAGSLTKIGQGTLSLTNASNLLGNGITISDNGGSLLVPNTGALGTGTITLSKQGVNTGILVLQLSGTNTIANNFNSASSTTLSGGGTPGIQNVTGNTKITGNLTVTSTGGNGFNIQSDAGVGNFLELSGTLGVGAAITTPRTNSLGGAGNGLVSGVIQDSTTTPAATMALSKAGSGTWTLTGANTYTGNTTVNGGVLSLTTPYLADASFITIATSGATLDLNYVGTDTVGQLFFGAVQQQAGTWGSPTSAAAHKTTRITGTGILNVLTGAPSTLYDTWMSLYGLTYGLNDAKNQDPDNDGSNNLAEFAFDSNPLSGVASGKIIVKVATIGPDQVLTLTLPILTGVAFSSPDGMELVSTVAVEGVIYHIQGSSDLGTFDEVVSELNPIDTAAVQATLTLPTIDSGWTYRTFRTAGTVATDTKKFMRAKVNE</sequence>
<proteinExistence type="predicted"/>
<protein>
    <submittedName>
        <fullName evidence="3">Autotransporter-associated beta strand repeat-containing protein</fullName>
    </submittedName>
</protein>
<evidence type="ECO:0000256" key="1">
    <source>
        <dbReference type="ARBA" id="ARBA00022729"/>
    </source>
</evidence>
<reference evidence="3" key="1">
    <citation type="submission" date="2021-04" db="EMBL/GenBank/DDBJ databases">
        <title>Luteolibacter sp. 32A isolated from the skin of an Anderson's salamander (Ambystoma andersonii).</title>
        <authorList>
            <person name="Spergser J."/>
            <person name="Busse H.-J."/>
        </authorList>
    </citation>
    <scope>NUCLEOTIDE SEQUENCE</scope>
    <source>
        <strain evidence="3">32A</strain>
    </source>
</reference>
<dbReference type="InterPro" id="IPR012332">
    <property type="entry name" value="Autotransporter_pectin_lyase_C"/>
</dbReference>
<dbReference type="KEGG" id="lamb:KBB96_20025"/>
<dbReference type="NCBIfam" id="TIGR02601">
    <property type="entry name" value="autotrns_rpt"/>
    <property type="match status" value="5"/>
</dbReference>
<evidence type="ECO:0000256" key="2">
    <source>
        <dbReference type="SAM" id="SignalP"/>
    </source>
</evidence>
<gene>
    <name evidence="3" type="ORF">KBB96_20025</name>
</gene>